<proteinExistence type="predicted"/>
<sequence length="88" mass="10148">LTLFCKNNNKLFKIVSFISSQSFNNEQGFHIFVKLYITQHYTSAVGVRLGLMARETGDMEVFMQKSDRSAMTTPMSFSFCIQEKSWGF</sequence>
<name>A0A0B6ZCE6_9EUPU</name>
<organism evidence="1">
    <name type="scientific">Arion vulgaris</name>
    <dbReference type="NCBI Taxonomy" id="1028688"/>
    <lineage>
        <taxon>Eukaryota</taxon>
        <taxon>Metazoa</taxon>
        <taxon>Spiralia</taxon>
        <taxon>Lophotrochozoa</taxon>
        <taxon>Mollusca</taxon>
        <taxon>Gastropoda</taxon>
        <taxon>Heterobranchia</taxon>
        <taxon>Euthyneura</taxon>
        <taxon>Panpulmonata</taxon>
        <taxon>Eupulmonata</taxon>
        <taxon>Stylommatophora</taxon>
        <taxon>Helicina</taxon>
        <taxon>Arionoidea</taxon>
        <taxon>Arionidae</taxon>
        <taxon>Arion</taxon>
    </lineage>
</organism>
<reference evidence="1" key="1">
    <citation type="submission" date="2014-12" db="EMBL/GenBank/DDBJ databases">
        <title>Insight into the proteome of Arion vulgaris.</title>
        <authorList>
            <person name="Aradska J."/>
            <person name="Bulat T."/>
            <person name="Smidak R."/>
            <person name="Sarate P."/>
            <person name="Gangsoo J."/>
            <person name="Sialana F."/>
            <person name="Bilban M."/>
            <person name="Lubec G."/>
        </authorList>
    </citation>
    <scope>NUCLEOTIDE SEQUENCE</scope>
    <source>
        <tissue evidence="1">Skin</tissue>
    </source>
</reference>
<protein>
    <submittedName>
        <fullName evidence="1">Uncharacterized protein</fullName>
    </submittedName>
</protein>
<dbReference type="AlphaFoldDB" id="A0A0B6ZCE6"/>
<accession>A0A0B6ZCE6</accession>
<feature type="non-terminal residue" evidence="1">
    <location>
        <position position="1"/>
    </location>
</feature>
<gene>
    <name evidence="1" type="primary">ORF57931</name>
</gene>
<dbReference type="EMBL" id="HACG01019399">
    <property type="protein sequence ID" value="CEK66264.1"/>
    <property type="molecule type" value="Transcribed_RNA"/>
</dbReference>
<evidence type="ECO:0000313" key="1">
    <source>
        <dbReference type="EMBL" id="CEK66264.1"/>
    </source>
</evidence>